<evidence type="ECO:0000313" key="1">
    <source>
        <dbReference type="EMBL" id="AFP42638.1"/>
    </source>
</evidence>
<dbReference type="AlphaFoldDB" id="I7FUQ3"/>
<sequence length="46" mass="4698">MTSDIRERSVRSSDGTVEGSAGFVIPSFVDIGGSSQPVPEACQIGA</sequence>
<organism evidence="1 2">
    <name type="scientific">Mycolicibacterium smegmatis (strain ATCC 700084 / mc(2)155)</name>
    <name type="common">Mycobacterium smegmatis</name>
    <dbReference type="NCBI Taxonomy" id="246196"/>
    <lineage>
        <taxon>Bacteria</taxon>
        <taxon>Bacillati</taxon>
        <taxon>Actinomycetota</taxon>
        <taxon>Actinomycetes</taxon>
        <taxon>Mycobacteriales</taxon>
        <taxon>Mycobacteriaceae</taxon>
        <taxon>Mycolicibacterium</taxon>
    </lineage>
</organism>
<protein>
    <submittedName>
        <fullName evidence="1">Uncharacterized protein</fullName>
    </submittedName>
</protein>
<dbReference type="EMBL" id="CP001663">
    <property type="protein sequence ID" value="AFP42638.1"/>
    <property type="molecule type" value="Genomic_DNA"/>
</dbReference>
<accession>I7FUQ3</accession>
<gene>
    <name evidence="1" type="ordered locus">MSMEI_6212</name>
</gene>
<evidence type="ECO:0000313" key="2">
    <source>
        <dbReference type="Proteomes" id="UP000006158"/>
    </source>
</evidence>
<proteinExistence type="predicted"/>
<dbReference type="KEGG" id="msg:MSMEI_6212"/>
<reference evidence="1 2" key="2">
    <citation type="journal article" date="2009" name="Genome Res.">
        <title>Ortho-proteogenomics: multiple proteomes investigation through orthology and a new MS-based protocol.</title>
        <authorList>
            <person name="Gallien S."/>
            <person name="Perrodou E."/>
            <person name="Carapito C."/>
            <person name="Deshayes C."/>
            <person name="Reyrat J.M."/>
            <person name="Van Dorsselaer A."/>
            <person name="Poch O."/>
            <person name="Schaeffer C."/>
            <person name="Lecompte O."/>
        </authorList>
    </citation>
    <scope>NUCLEOTIDE SEQUENCE [LARGE SCALE GENOMIC DNA]</scope>
    <source>
        <strain evidence="2">ATCC 700084 / mc(2)155</strain>
    </source>
</reference>
<name>I7FUQ3_MYCS2</name>
<dbReference type="Proteomes" id="UP000006158">
    <property type="component" value="Chromosome"/>
</dbReference>
<reference evidence="1 2" key="1">
    <citation type="journal article" date="2007" name="Genome Biol.">
        <title>Interrupted coding sequences in Mycobacterium smegmatis: authentic mutations or sequencing errors?</title>
        <authorList>
            <person name="Deshayes C."/>
            <person name="Perrodou E."/>
            <person name="Gallien S."/>
            <person name="Euphrasie D."/>
            <person name="Schaeffer C."/>
            <person name="Van-Dorsselaer A."/>
            <person name="Poch O."/>
            <person name="Lecompte O."/>
            <person name="Reyrat J.M."/>
        </authorList>
    </citation>
    <scope>NUCLEOTIDE SEQUENCE [LARGE SCALE GENOMIC DNA]</scope>
    <source>
        <strain evidence="2">ATCC 700084 / mc(2)155</strain>
    </source>
</reference>